<dbReference type="EMBL" id="JAUTDP010000010">
    <property type="protein sequence ID" value="KAK3395793.1"/>
    <property type="molecule type" value="Genomic_DNA"/>
</dbReference>
<feature type="region of interest" description="Disordered" evidence="1">
    <location>
        <begin position="157"/>
        <end position="195"/>
    </location>
</feature>
<keyword evidence="3" id="KW-1185">Reference proteome</keyword>
<protein>
    <submittedName>
        <fullName evidence="2">Uncharacterized protein</fullName>
    </submittedName>
</protein>
<comment type="caution">
    <text evidence="2">The sequence shown here is derived from an EMBL/GenBank/DDBJ whole genome shotgun (WGS) entry which is preliminary data.</text>
</comment>
<accession>A0AAE0P9K1</accession>
<sequence length="247" mass="27261">MPSLAAIDVSVLDDRISLIFSHRALAAAYAAYLDAEDSRPSYAQAVGGGYRRNAVYDPSSKEVTLAMPPFLTWFITMRQPEDEEDSVTFTFSDADEEQAKAWAESVVLFEPLPCDDEEENGGGGEKQLHVKRLWNREKLLARLEELKKVRGRVTTVCSLKSTRSSPNTRSSPKDGSSSTSSTSGSSSKDGGNSVPWYERQDYGYDGYRYAGVGQTKDLPILAPLPKRVPLALLPQTTTAGLFHGEWW</sequence>
<proteinExistence type="predicted"/>
<organism evidence="2 3">
    <name type="scientific">Sordaria brevicollis</name>
    <dbReference type="NCBI Taxonomy" id="83679"/>
    <lineage>
        <taxon>Eukaryota</taxon>
        <taxon>Fungi</taxon>
        <taxon>Dikarya</taxon>
        <taxon>Ascomycota</taxon>
        <taxon>Pezizomycotina</taxon>
        <taxon>Sordariomycetes</taxon>
        <taxon>Sordariomycetidae</taxon>
        <taxon>Sordariales</taxon>
        <taxon>Sordariaceae</taxon>
        <taxon>Sordaria</taxon>
    </lineage>
</organism>
<evidence type="ECO:0000313" key="2">
    <source>
        <dbReference type="EMBL" id="KAK3395793.1"/>
    </source>
</evidence>
<name>A0AAE0P9K1_SORBR</name>
<feature type="compositionally biased region" description="Low complexity" evidence="1">
    <location>
        <begin position="160"/>
        <end position="193"/>
    </location>
</feature>
<evidence type="ECO:0000256" key="1">
    <source>
        <dbReference type="SAM" id="MobiDB-lite"/>
    </source>
</evidence>
<dbReference type="AlphaFoldDB" id="A0AAE0P9K1"/>
<evidence type="ECO:0000313" key="3">
    <source>
        <dbReference type="Proteomes" id="UP001281003"/>
    </source>
</evidence>
<reference evidence="2" key="1">
    <citation type="journal article" date="2023" name="Mol. Phylogenet. Evol.">
        <title>Genome-scale phylogeny and comparative genomics of the fungal order Sordariales.</title>
        <authorList>
            <person name="Hensen N."/>
            <person name="Bonometti L."/>
            <person name="Westerberg I."/>
            <person name="Brannstrom I.O."/>
            <person name="Guillou S."/>
            <person name="Cros-Aarteil S."/>
            <person name="Calhoun S."/>
            <person name="Haridas S."/>
            <person name="Kuo A."/>
            <person name="Mondo S."/>
            <person name="Pangilinan J."/>
            <person name="Riley R."/>
            <person name="LaButti K."/>
            <person name="Andreopoulos B."/>
            <person name="Lipzen A."/>
            <person name="Chen C."/>
            <person name="Yan M."/>
            <person name="Daum C."/>
            <person name="Ng V."/>
            <person name="Clum A."/>
            <person name="Steindorff A."/>
            <person name="Ohm R.A."/>
            <person name="Martin F."/>
            <person name="Silar P."/>
            <person name="Natvig D.O."/>
            <person name="Lalanne C."/>
            <person name="Gautier V."/>
            <person name="Ament-Velasquez S.L."/>
            <person name="Kruys A."/>
            <person name="Hutchinson M.I."/>
            <person name="Powell A.J."/>
            <person name="Barry K."/>
            <person name="Miller A.N."/>
            <person name="Grigoriev I.V."/>
            <person name="Debuchy R."/>
            <person name="Gladieux P."/>
            <person name="Hiltunen Thoren M."/>
            <person name="Johannesson H."/>
        </authorList>
    </citation>
    <scope>NUCLEOTIDE SEQUENCE</scope>
    <source>
        <strain evidence="2">FGSC 1904</strain>
    </source>
</reference>
<dbReference type="Proteomes" id="UP001281003">
    <property type="component" value="Unassembled WGS sequence"/>
</dbReference>
<reference evidence="2" key="2">
    <citation type="submission" date="2023-07" db="EMBL/GenBank/DDBJ databases">
        <authorList>
            <consortium name="Lawrence Berkeley National Laboratory"/>
            <person name="Haridas S."/>
            <person name="Hensen N."/>
            <person name="Bonometti L."/>
            <person name="Westerberg I."/>
            <person name="Brannstrom I.O."/>
            <person name="Guillou S."/>
            <person name="Cros-Aarteil S."/>
            <person name="Calhoun S."/>
            <person name="Kuo A."/>
            <person name="Mondo S."/>
            <person name="Pangilinan J."/>
            <person name="Riley R."/>
            <person name="LaButti K."/>
            <person name="Andreopoulos B."/>
            <person name="Lipzen A."/>
            <person name="Chen C."/>
            <person name="Yanf M."/>
            <person name="Daum C."/>
            <person name="Ng V."/>
            <person name="Clum A."/>
            <person name="Steindorff A."/>
            <person name="Ohm R."/>
            <person name="Martin F."/>
            <person name="Silar P."/>
            <person name="Natvig D."/>
            <person name="Lalanne C."/>
            <person name="Gautier V."/>
            <person name="Ament-velasquez S.L."/>
            <person name="Kruys A."/>
            <person name="Hutchinson M.I."/>
            <person name="Powell A.J."/>
            <person name="Barry K."/>
            <person name="Miller A.N."/>
            <person name="Grigoriev I.V."/>
            <person name="Debuchy R."/>
            <person name="Gladieux P."/>
            <person name="Thoren M.H."/>
            <person name="Johannesson H."/>
        </authorList>
    </citation>
    <scope>NUCLEOTIDE SEQUENCE</scope>
    <source>
        <strain evidence="2">FGSC 1904</strain>
    </source>
</reference>
<gene>
    <name evidence="2" type="ORF">B0T20DRAFT_487244</name>
</gene>